<dbReference type="InterPro" id="IPR052045">
    <property type="entry name" value="Sulfur_Carrier/Prot_Modifier"/>
</dbReference>
<dbReference type="NCBIfam" id="NF041918">
    <property type="entry name" value="SAMP1"/>
    <property type="match status" value="1"/>
</dbReference>
<accession>A0A933GN74</accession>
<dbReference type="InterPro" id="IPR012675">
    <property type="entry name" value="Beta-grasp_dom_sf"/>
</dbReference>
<name>A0A933GN74_UNCTE</name>
<dbReference type="CDD" id="cd17074">
    <property type="entry name" value="Ubl_CysO_like"/>
    <property type="match status" value="1"/>
</dbReference>
<dbReference type="Pfam" id="PF02597">
    <property type="entry name" value="ThiS"/>
    <property type="match status" value="1"/>
</dbReference>
<dbReference type="Proteomes" id="UP000772181">
    <property type="component" value="Unassembled WGS sequence"/>
</dbReference>
<dbReference type="InterPro" id="IPR054834">
    <property type="entry name" value="SAMP1_3"/>
</dbReference>
<evidence type="ECO:0000313" key="1">
    <source>
        <dbReference type="EMBL" id="MBI4596438.1"/>
    </source>
</evidence>
<dbReference type="EMBL" id="JACQWF010000382">
    <property type="protein sequence ID" value="MBI4596438.1"/>
    <property type="molecule type" value="Genomic_DNA"/>
</dbReference>
<gene>
    <name evidence="1" type="ORF">HY730_08700</name>
</gene>
<dbReference type="NCBIfam" id="TIGR01687">
    <property type="entry name" value="moaD_arch"/>
    <property type="match status" value="1"/>
</dbReference>
<comment type="caution">
    <text evidence="1">The sequence shown here is derived from an EMBL/GenBank/DDBJ whole genome shotgun (WGS) entry which is preliminary data.</text>
</comment>
<dbReference type="InterPro" id="IPR010038">
    <property type="entry name" value="MoaD_arc-typ"/>
</dbReference>
<dbReference type="Gene3D" id="3.10.20.30">
    <property type="match status" value="1"/>
</dbReference>
<protein>
    <submittedName>
        <fullName evidence="1">MoaD/ThiS family protein</fullName>
    </submittedName>
</protein>
<evidence type="ECO:0000313" key="2">
    <source>
        <dbReference type="Proteomes" id="UP000772181"/>
    </source>
</evidence>
<dbReference type="PANTHER" id="PTHR38031:SF1">
    <property type="entry name" value="SULFUR CARRIER PROTEIN CYSO"/>
    <property type="match status" value="1"/>
</dbReference>
<dbReference type="InterPro" id="IPR016155">
    <property type="entry name" value="Mopterin_synth/thiamin_S_b"/>
</dbReference>
<organism evidence="1 2">
    <name type="scientific">Tectimicrobiota bacterium</name>
    <dbReference type="NCBI Taxonomy" id="2528274"/>
    <lineage>
        <taxon>Bacteria</taxon>
        <taxon>Pseudomonadati</taxon>
        <taxon>Nitrospinota/Tectimicrobiota group</taxon>
        <taxon>Candidatus Tectimicrobiota</taxon>
    </lineage>
</organism>
<dbReference type="AlphaFoldDB" id="A0A933GN74"/>
<dbReference type="InterPro" id="IPR003749">
    <property type="entry name" value="ThiS/MoaD-like"/>
</dbReference>
<reference evidence="1" key="1">
    <citation type="submission" date="2020-07" db="EMBL/GenBank/DDBJ databases">
        <title>Huge and variable diversity of episymbiotic CPR bacteria and DPANN archaea in groundwater ecosystems.</title>
        <authorList>
            <person name="He C.Y."/>
            <person name="Keren R."/>
            <person name="Whittaker M."/>
            <person name="Farag I.F."/>
            <person name="Doudna J."/>
            <person name="Cate J.H.D."/>
            <person name="Banfield J.F."/>
        </authorList>
    </citation>
    <scope>NUCLEOTIDE SEQUENCE</scope>
    <source>
        <strain evidence="1">NC_groundwater_1482_Ag_S-0.65um_47_24</strain>
    </source>
</reference>
<dbReference type="PANTHER" id="PTHR38031">
    <property type="entry name" value="SULFUR CARRIER PROTEIN SLR0821-RELATED"/>
    <property type="match status" value="1"/>
</dbReference>
<proteinExistence type="predicted"/>
<sequence>MGAKVRIPTPLRRLTNGQPVVEVTGNTVKDLIDNLNTGFPGFAERICDDNGSIRNFINIFVNEEDIRFLNNLDTLIKDGDEVSIVPAIAGGLLP</sequence>
<dbReference type="SUPFAM" id="SSF54285">
    <property type="entry name" value="MoaD/ThiS"/>
    <property type="match status" value="1"/>
</dbReference>